<name>A0A8H7UMN4_9FUNG</name>
<reference evidence="1" key="1">
    <citation type="submission" date="2020-12" db="EMBL/GenBank/DDBJ databases">
        <title>Metabolic potential, ecology and presence of endohyphal bacteria is reflected in genomic diversity of Mucoromycotina.</title>
        <authorList>
            <person name="Muszewska A."/>
            <person name="Okrasinska A."/>
            <person name="Steczkiewicz K."/>
            <person name="Drgas O."/>
            <person name="Orlowska M."/>
            <person name="Perlinska-Lenart U."/>
            <person name="Aleksandrzak-Piekarczyk T."/>
            <person name="Szatraj K."/>
            <person name="Zielenkiewicz U."/>
            <person name="Pilsyk S."/>
            <person name="Malc E."/>
            <person name="Mieczkowski P."/>
            <person name="Kruszewska J.S."/>
            <person name="Biernat P."/>
            <person name="Pawlowska J."/>
        </authorList>
    </citation>
    <scope>NUCLEOTIDE SEQUENCE</scope>
    <source>
        <strain evidence="1">WA0000051536</strain>
    </source>
</reference>
<dbReference type="AlphaFoldDB" id="A0A8H7UMN4"/>
<gene>
    <name evidence="1" type="ORF">INT44_003964</name>
</gene>
<proteinExistence type="predicted"/>
<accession>A0A8H7UMN4</accession>
<keyword evidence="2" id="KW-1185">Reference proteome</keyword>
<organism evidence="1 2">
    <name type="scientific">Umbelopsis vinacea</name>
    <dbReference type="NCBI Taxonomy" id="44442"/>
    <lineage>
        <taxon>Eukaryota</taxon>
        <taxon>Fungi</taxon>
        <taxon>Fungi incertae sedis</taxon>
        <taxon>Mucoromycota</taxon>
        <taxon>Mucoromycotina</taxon>
        <taxon>Umbelopsidomycetes</taxon>
        <taxon>Umbelopsidales</taxon>
        <taxon>Umbelopsidaceae</taxon>
        <taxon>Umbelopsis</taxon>
    </lineage>
</organism>
<protein>
    <submittedName>
        <fullName evidence="1">Uncharacterized protein</fullName>
    </submittedName>
</protein>
<dbReference type="Proteomes" id="UP000612746">
    <property type="component" value="Unassembled WGS sequence"/>
</dbReference>
<dbReference type="OrthoDB" id="10323150at2759"/>
<evidence type="ECO:0000313" key="2">
    <source>
        <dbReference type="Proteomes" id="UP000612746"/>
    </source>
</evidence>
<sequence>MFINIFGFGSKSPEDNIVYPRKRSVGSKGVRFDTSRVVYYTHSKLDYDRGGRFFEDQSIYRPYTPVNSGRPPVLDSDDEDDSVGFEIIESARKTKRRNRRLSLFS</sequence>
<comment type="caution">
    <text evidence="1">The sequence shown here is derived from an EMBL/GenBank/DDBJ whole genome shotgun (WGS) entry which is preliminary data.</text>
</comment>
<evidence type="ECO:0000313" key="1">
    <source>
        <dbReference type="EMBL" id="KAG2188825.1"/>
    </source>
</evidence>
<dbReference type="EMBL" id="JAEPRA010000001">
    <property type="protein sequence ID" value="KAG2188825.1"/>
    <property type="molecule type" value="Genomic_DNA"/>
</dbReference>